<reference evidence="2 3" key="1">
    <citation type="journal article" date="2016" name="Genome Announc.">
        <title>Draft Genome Sequences of Five Rapidly Growing Mycobacterium Species, M. thermoresistibile, M. fortuitum subsp. acetamidolyticum, M. canariasense, M. brisbanense, and M. novocastrense.</title>
        <authorList>
            <person name="Katahira K."/>
            <person name="Ogura Y."/>
            <person name="Gotoh Y."/>
            <person name="Hayashi T."/>
        </authorList>
    </citation>
    <scope>NUCLEOTIDE SEQUENCE [LARGE SCALE GENOMIC DNA]</scope>
    <source>
        <strain evidence="2 3">JCM6362</strain>
    </source>
</reference>
<dbReference type="EMBL" id="BCTB01000002">
    <property type="protein sequence ID" value="GAT13321.1"/>
    <property type="molecule type" value="Genomic_DNA"/>
</dbReference>
<evidence type="ECO:0000313" key="3">
    <source>
        <dbReference type="Proteomes" id="UP000069654"/>
    </source>
</evidence>
<comment type="caution">
    <text evidence="2">The sequence shown here is derived from an EMBL/GenBank/DDBJ whole genome shotgun (WGS) entry which is preliminary data.</text>
</comment>
<name>A0A100XB35_MYCTH</name>
<evidence type="ECO:0000256" key="1">
    <source>
        <dbReference type="SAM" id="Phobius"/>
    </source>
</evidence>
<dbReference type="Proteomes" id="UP000069654">
    <property type="component" value="Unassembled WGS sequence"/>
</dbReference>
<feature type="transmembrane region" description="Helical" evidence="1">
    <location>
        <begin position="79"/>
        <end position="99"/>
    </location>
</feature>
<keyword evidence="1" id="KW-0812">Transmembrane</keyword>
<organism evidence="2 3">
    <name type="scientific">Mycolicibacterium thermoresistibile</name>
    <name type="common">Mycobacterium thermoresistibile</name>
    <dbReference type="NCBI Taxonomy" id="1797"/>
    <lineage>
        <taxon>Bacteria</taxon>
        <taxon>Bacillati</taxon>
        <taxon>Actinomycetota</taxon>
        <taxon>Actinomycetes</taxon>
        <taxon>Mycobacteriales</taxon>
        <taxon>Mycobacteriaceae</taxon>
        <taxon>Mycolicibacterium</taxon>
    </lineage>
</organism>
<protein>
    <recommendedName>
        <fullName evidence="4">Aminopeptidase</fullName>
    </recommendedName>
</protein>
<evidence type="ECO:0000313" key="2">
    <source>
        <dbReference type="EMBL" id="GAT13321.1"/>
    </source>
</evidence>
<gene>
    <name evidence="2" type="ORF">RMCT_0292</name>
</gene>
<dbReference type="STRING" id="1797.RMCT_0292"/>
<proteinExistence type="predicted"/>
<accession>A0A100XB35</accession>
<keyword evidence="1" id="KW-0472">Membrane</keyword>
<sequence>MLAGAVVLAIGVIGMLMPVSVSDDEGRSVGCGNAIAADLSDARAANDRSVANVPILDQIVPHTDYVAECESAVSSRRSWTIPVAVIGALVLVGGVALTGRQGARSGGL</sequence>
<dbReference type="OMA" id="AQCESAV"/>
<reference evidence="3" key="2">
    <citation type="submission" date="2016-02" db="EMBL/GenBank/DDBJ databases">
        <title>Draft genome sequence of five rapidly growing Mycobacterium species.</title>
        <authorList>
            <person name="Katahira K."/>
            <person name="Gotou Y."/>
            <person name="Iida K."/>
            <person name="Ogura Y."/>
            <person name="Hayashi T."/>
        </authorList>
    </citation>
    <scope>NUCLEOTIDE SEQUENCE [LARGE SCALE GENOMIC DNA]</scope>
    <source>
        <strain evidence="3">JCM6362</strain>
    </source>
</reference>
<evidence type="ECO:0008006" key="4">
    <source>
        <dbReference type="Google" id="ProtNLM"/>
    </source>
</evidence>
<dbReference type="AlphaFoldDB" id="A0A100XB35"/>
<keyword evidence="1" id="KW-1133">Transmembrane helix</keyword>